<dbReference type="RefSeq" id="WP_093580776.1">
    <property type="nucleotide sequence ID" value="NZ_FPBA01000012.1"/>
</dbReference>
<evidence type="ECO:0000313" key="2">
    <source>
        <dbReference type="EMBL" id="SFT81892.1"/>
    </source>
</evidence>
<accession>A0A1I7B429</accession>
<dbReference type="AlphaFoldDB" id="A0A1I7B429"/>
<name>A0A1I7B429_9ACTN</name>
<evidence type="ECO:0000313" key="3">
    <source>
        <dbReference type="Proteomes" id="UP000199546"/>
    </source>
</evidence>
<organism evidence="2 3">
    <name type="scientific">Geodermatophilus amargosae</name>
    <dbReference type="NCBI Taxonomy" id="1296565"/>
    <lineage>
        <taxon>Bacteria</taxon>
        <taxon>Bacillati</taxon>
        <taxon>Actinomycetota</taxon>
        <taxon>Actinomycetes</taxon>
        <taxon>Geodermatophilales</taxon>
        <taxon>Geodermatophilaceae</taxon>
        <taxon>Geodermatophilus</taxon>
    </lineage>
</organism>
<sequence>MSRRSEGESSISTGAPGRLVADGARLVIDGRDEEALDDGAVTSLGGSARAPGATGRANSLVDDTGIDPSCGPVIEADLAVGFPVVTTSATALLEGRGAEVATVPLEHLGVPEDIGGVVALPLPAGAAPLTGQTVVIGGVTLTGGVE</sequence>
<reference evidence="3" key="1">
    <citation type="submission" date="2016-10" db="EMBL/GenBank/DDBJ databases">
        <authorList>
            <person name="Varghese N."/>
            <person name="Submissions S."/>
        </authorList>
    </citation>
    <scope>NUCLEOTIDE SEQUENCE [LARGE SCALE GENOMIC DNA]</scope>
    <source>
        <strain evidence="3">DSM 46136</strain>
    </source>
</reference>
<proteinExistence type="predicted"/>
<protein>
    <submittedName>
        <fullName evidence="2">3-oxoacyl-[acyl-carrier protein] reductase</fullName>
    </submittedName>
</protein>
<gene>
    <name evidence="2" type="ORF">SAMN05660657_03247</name>
</gene>
<keyword evidence="3" id="KW-1185">Reference proteome</keyword>
<dbReference type="STRING" id="1296565.SAMN05660657_03247"/>
<feature type="region of interest" description="Disordered" evidence="1">
    <location>
        <begin position="38"/>
        <end position="60"/>
    </location>
</feature>
<dbReference type="Proteomes" id="UP000199546">
    <property type="component" value="Unassembled WGS sequence"/>
</dbReference>
<evidence type="ECO:0000256" key="1">
    <source>
        <dbReference type="SAM" id="MobiDB-lite"/>
    </source>
</evidence>
<dbReference type="EMBL" id="FPBA01000012">
    <property type="protein sequence ID" value="SFT81892.1"/>
    <property type="molecule type" value="Genomic_DNA"/>
</dbReference>